<comment type="caution">
    <text evidence="5">The sequence shown here is derived from an EMBL/GenBank/DDBJ whole genome shotgun (WGS) entry which is preliminary data.</text>
</comment>
<evidence type="ECO:0000259" key="4">
    <source>
        <dbReference type="Pfam" id="PF05193"/>
    </source>
</evidence>
<sequence>MSLSSLWRKYRLFGLIFSLCLGTTLMFARGATSTQSTISSDLLTPNLKPNVELALNNPPQAPNLTENVRQTVLENGLTVLTKEVHSAPVVTVQVWYKVGSRNEEPGVNGIAHQLEHMLFKGTIDRPIQFGHLFSALGSDSNAFTGYDQTAYYGTVERDKLTALLTLEADRMQNARLDSQDLEREKRVVISELQGYENSPEYRLYRTVAKATFPNSMYGLPVGGTKADVQKFTLEQVRYYYETFYSPDNAILVIVGDFKTDPTLQTVKELFGNLPKRGEADRKKILEKQTTPVNNSSPTNKSKAPIVLKEPGSAPLLQIMYPLPKAGNPDEAALQVMDYVLTGGRSSRLYEALVESGIANSVEGEVSILADIGWYGLSASAAPNQRIQKVATVIRQVITNLQNQGVTAEELKRAKAQFNAGAILENRDINSQAYQLGEAITTTGNYRHTDTLMAAISKVTAADVQRVAKKYLVPAKSTVGYFQPTQLREEVKPQTINNHQTSGNYNSGGRIDPELVAKYLPPISSSSETPTQKVLPESFNLDNGMQVLLLPDKSTPAVTLSGYIRAGTEFDPLNKSGLAGLTAGNLLNGTKTKNVLGIVKSLENIGANLDFEEAAEGVSIDGSSLSNDLPTLISTLADVVQNATFPADQLEITREAAIAEVEQSKDDPEFLAFKTLQQTVYPPNHPFYAFPTTKSLRSITRAEIMQFYKQHYRPDTMILVLMGDFDSAKARSLIQQQFGKWKATGNPPEVTFPDVPMPAKTVQLNPVVPGKSQSITFMGYRAINRKDPRYYTAIVFNHILGGDAFASRLGEEIRDRLGLTYGIYSSFNAGQQPGLFLINMQTAPEDANKAITSTLNLLQEVHTQGVTKAEVENAKNSISRSYAVELADPDNLSGAILMNRVYGLDISEIHNFPQQIQAVTTEEVNKVAKELLRPDNLIIVTAGPSLAAKK</sequence>
<evidence type="ECO:0000256" key="2">
    <source>
        <dbReference type="SAM" id="Coils"/>
    </source>
</evidence>
<dbReference type="PANTHER" id="PTHR11851">
    <property type="entry name" value="METALLOPROTEASE"/>
    <property type="match status" value="1"/>
</dbReference>
<dbReference type="PANTHER" id="PTHR11851:SF49">
    <property type="entry name" value="MITOCHONDRIAL-PROCESSING PEPTIDASE SUBUNIT ALPHA"/>
    <property type="match status" value="1"/>
</dbReference>
<feature type="domain" description="Peptidase M16 N-terminal" evidence="3">
    <location>
        <begin position="79"/>
        <end position="224"/>
    </location>
</feature>
<dbReference type="Pfam" id="PF00675">
    <property type="entry name" value="Peptidase_M16"/>
    <property type="match status" value="2"/>
</dbReference>
<dbReference type="InterPro" id="IPR007863">
    <property type="entry name" value="Peptidase_M16_C"/>
</dbReference>
<feature type="domain" description="Peptidase M16 C-terminal" evidence="4">
    <location>
        <begin position="230"/>
        <end position="416"/>
    </location>
</feature>
<feature type="domain" description="Peptidase M16 N-terminal" evidence="3">
    <location>
        <begin position="546"/>
        <end position="680"/>
    </location>
</feature>
<reference evidence="5 6" key="1">
    <citation type="submission" date="2024-09" db="EMBL/GenBank/DDBJ databases">
        <title>Floridaenema gen nov. (Aerosakkonemataceae, Aerosakkonematales ord. nov., Cyanobacteria) from benthic tropical and subtropical fresh waters, with the description of four new species.</title>
        <authorList>
            <person name="Moretto J.A."/>
            <person name="Berthold D.E."/>
            <person name="Lefler F.W."/>
            <person name="Huang I.-S."/>
            <person name="Laughinghouse H. IV."/>
        </authorList>
    </citation>
    <scope>NUCLEOTIDE SEQUENCE [LARGE SCALE GENOMIC DNA]</scope>
    <source>
        <strain evidence="5 6">BLCC-F167</strain>
    </source>
</reference>
<evidence type="ECO:0000256" key="1">
    <source>
        <dbReference type="ARBA" id="ARBA00007261"/>
    </source>
</evidence>
<evidence type="ECO:0000259" key="3">
    <source>
        <dbReference type="Pfam" id="PF00675"/>
    </source>
</evidence>
<evidence type="ECO:0000313" key="6">
    <source>
        <dbReference type="Proteomes" id="UP001576780"/>
    </source>
</evidence>
<protein>
    <submittedName>
        <fullName evidence="5">M16 family metallopeptidase</fullName>
    </submittedName>
</protein>
<organism evidence="5 6">
    <name type="scientific">Floridaenema evergladense BLCC-F167</name>
    <dbReference type="NCBI Taxonomy" id="3153639"/>
    <lineage>
        <taxon>Bacteria</taxon>
        <taxon>Bacillati</taxon>
        <taxon>Cyanobacteriota</taxon>
        <taxon>Cyanophyceae</taxon>
        <taxon>Oscillatoriophycideae</taxon>
        <taxon>Aerosakkonematales</taxon>
        <taxon>Aerosakkonemataceae</taxon>
        <taxon>Floridanema</taxon>
        <taxon>Floridanema evergladense</taxon>
    </lineage>
</organism>
<dbReference type="Gene3D" id="3.30.830.10">
    <property type="entry name" value="Metalloenzyme, LuxS/M16 peptidase-like"/>
    <property type="match status" value="4"/>
</dbReference>
<dbReference type="InterPro" id="IPR050361">
    <property type="entry name" value="MPP/UQCRC_Complex"/>
</dbReference>
<gene>
    <name evidence="5" type="ORF">ACE1CA_26880</name>
</gene>
<evidence type="ECO:0000313" key="5">
    <source>
        <dbReference type="EMBL" id="MFB2838138.1"/>
    </source>
</evidence>
<name>A0ABV4WSS7_9CYAN</name>
<keyword evidence="6" id="KW-1185">Reference proteome</keyword>
<dbReference type="RefSeq" id="WP_413280467.1">
    <property type="nucleotide sequence ID" value="NZ_JBHFNT010000238.1"/>
</dbReference>
<dbReference type="Pfam" id="PF05193">
    <property type="entry name" value="Peptidase_M16_C"/>
    <property type="match status" value="2"/>
</dbReference>
<accession>A0ABV4WSS7</accession>
<dbReference type="InterPro" id="IPR011249">
    <property type="entry name" value="Metalloenz_LuxS/M16"/>
</dbReference>
<feature type="coiled-coil region" evidence="2">
    <location>
        <begin position="164"/>
        <end position="198"/>
    </location>
</feature>
<dbReference type="Proteomes" id="UP001576780">
    <property type="component" value="Unassembled WGS sequence"/>
</dbReference>
<proteinExistence type="inferred from homology"/>
<keyword evidence="2" id="KW-0175">Coiled coil</keyword>
<feature type="domain" description="Peptidase M16 C-terminal" evidence="4">
    <location>
        <begin position="697"/>
        <end position="876"/>
    </location>
</feature>
<comment type="similarity">
    <text evidence="1">Belongs to the peptidase M16 family.</text>
</comment>
<dbReference type="SUPFAM" id="SSF63411">
    <property type="entry name" value="LuxS/MPP-like metallohydrolase"/>
    <property type="match status" value="4"/>
</dbReference>
<dbReference type="InterPro" id="IPR011765">
    <property type="entry name" value="Pept_M16_N"/>
</dbReference>
<dbReference type="EMBL" id="JBHFNT010000238">
    <property type="protein sequence ID" value="MFB2838138.1"/>
    <property type="molecule type" value="Genomic_DNA"/>
</dbReference>